<accession>A0A2R6A726</accession>
<dbReference type="GO" id="GO:0016491">
    <property type="term" value="F:oxidoreductase activity"/>
    <property type="evidence" value="ECO:0007669"/>
    <property type="project" value="UniProtKB-KW"/>
</dbReference>
<dbReference type="PANTHER" id="PTHR42659:SF2">
    <property type="entry name" value="XANTHINE DEHYDROGENASE SUBUNIT C-RELATED"/>
    <property type="match status" value="1"/>
</dbReference>
<dbReference type="Proteomes" id="UP000240880">
    <property type="component" value="Unassembled WGS sequence"/>
</dbReference>
<dbReference type="InterPro" id="IPR036318">
    <property type="entry name" value="FAD-bd_PCMH-like_sf"/>
</dbReference>
<dbReference type="SUPFAM" id="SSF56176">
    <property type="entry name" value="FAD-binding/transporter-associated domain-like"/>
    <property type="match status" value="1"/>
</dbReference>
<comment type="caution">
    <text evidence="5">The sequence shown here is derived from an EMBL/GenBank/DDBJ whole genome shotgun (WGS) entry which is preliminary data.</text>
</comment>
<dbReference type="PROSITE" id="PS51387">
    <property type="entry name" value="FAD_PCMH"/>
    <property type="match status" value="1"/>
</dbReference>
<dbReference type="InterPro" id="IPR002346">
    <property type="entry name" value="Mopterin_DH_FAD-bd"/>
</dbReference>
<evidence type="ECO:0000256" key="2">
    <source>
        <dbReference type="ARBA" id="ARBA00022827"/>
    </source>
</evidence>
<dbReference type="GO" id="GO:0071949">
    <property type="term" value="F:FAD binding"/>
    <property type="evidence" value="ECO:0007669"/>
    <property type="project" value="InterPro"/>
</dbReference>
<dbReference type="InterPro" id="IPR016166">
    <property type="entry name" value="FAD-bd_PCMH"/>
</dbReference>
<evidence type="ECO:0000313" key="6">
    <source>
        <dbReference type="Proteomes" id="UP000240880"/>
    </source>
</evidence>
<evidence type="ECO:0000256" key="3">
    <source>
        <dbReference type="ARBA" id="ARBA00023002"/>
    </source>
</evidence>
<dbReference type="EMBL" id="NEXC01000093">
    <property type="protein sequence ID" value="PSN82191.1"/>
    <property type="molecule type" value="Genomic_DNA"/>
</dbReference>
<keyword evidence="1" id="KW-0285">Flavoprotein</keyword>
<evidence type="ECO:0000313" key="5">
    <source>
        <dbReference type="EMBL" id="PSN82191.1"/>
    </source>
</evidence>
<evidence type="ECO:0000256" key="1">
    <source>
        <dbReference type="ARBA" id="ARBA00022630"/>
    </source>
</evidence>
<feature type="domain" description="FAD-binding PCMH-type" evidence="4">
    <location>
        <begin position="1"/>
        <end position="176"/>
    </location>
</feature>
<dbReference type="InterPro" id="IPR005107">
    <property type="entry name" value="CO_DH_flav_C"/>
</dbReference>
<dbReference type="AlphaFoldDB" id="A0A2R6A726"/>
<evidence type="ECO:0000259" key="4">
    <source>
        <dbReference type="PROSITE" id="PS51387"/>
    </source>
</evidence>
<proteinExistence type="predicted"/>
<dbReference type="Pfam" id="PF00941">
    <property type="entry name" value="FAD_binding_5"/>
    <property type="match status" value="1"/>
</dbReference>
<dbReference type="SUPFAM" id="SSF55447">
    <property type="entry name" value="CO dehydrogenase flavoprotein C-terminal domain-like"/>
    <property type="match status" value="1"/>
</dbReference>
<dbReference type="InterPro" id="IPR051312">
    <property type="entry name" value="Diverse_Substr_Oxidored"/>
</dbReference>
<sequence length="301" mass="33657">MYPRPFKYERAENINHALELLAKYNADARILAGGMSLIPLMKLRIVSPNYVVDIGRLFDLKRIERKKDSIEIGALVTHNSIIDNASLKELPIMSSTAKVIGDIQVRNMGTIGGSVAFADPSSDWIPTLLALKASVICRTQKEERKVPLEFLLKDSYELNLKPDELITKIIIPLPKSDLINVGLHLKLERRTGDYGIAIVSVQASLSHEKEIQEIGIGIGAVNKVPFRPVEVEKILLGSTLNNEIIEKATKEFSSIIEELDVLSDIKAPAWYRKDVILTLFRRSLYGVLQIAEGRTLEDVFT</sequence>
<dbReference type="Gene3D" id="3.30.465.10">
    <property type="match status" value="1"/>
</dbReference>
<dbReference type="InterPro" id="IPR036683">
    <property type="entry name" value="CO_DH_flav_C_dom_sf"/>
</dbReference>
<gene>
    <name evidence="5" type="ORF">B9Q01_08745</name>
</gene>
<dbReference type="Gene3D" id="3.30.390.50">
    <property type="entry name" value="CO dehydrogenase flavoprotein, C-terminal domain"/>
    <property type="match status" value="1"/>
</dbReference>
<dbReference type="Gene3D" id="3.30.43.10">
    <property type="entry name" value="Uridine Diphospho-n-acetylenolpyruvylglucosamine Reductase, domain 2"/>
    <property type="match status" value="1"/>
</dbReference>
<dbReference type="SMART" id="SM01092">
    <property type="entry name" value="CO_deh_flav_C"/>
    <property type="match status" value="1"/>
</dbReference>
<dbReference type="PANTHER" id="PTHR42659">
    <property type="entry name" value="XANTHINE DEHYDROGENASE SUBUNIT C-RELATED"/>
    <property type="match status" value="1"/>
</dbReference>
<keyword evidence="3" id="KW-0560">Oxidoreductase</keyword>
<reference evidence="5 6" key="1">
    <citation type="submission" date="2017-04" db="EMBL/GenBank/DDBJ databases">
        <title>Novel microbial lineages endemic to geothermal iron-oxide mats fill important gaps in the evolutionary history of Archaea.</title>
        <authorList>
            <person name="Jay Z.J."/>
            <person name="Beam J.P."/>
            <person name="Dlakic M."/>
            <person name="Rusch D.B."/>
            <person name="Kozubal M.A."/>
            <person name="Inskeep W.P."/>
        </authorList>
    </citation>
    <scope>NUCLEOTIDE SEQUENCE [LARGE SCALE GENOMIC DNA]</scope>
    <source>
        <strain evidence="5">OSP_D</strain>
    </source>
</reference>
<name>A0A2R6A726_9ARCH</name>
<organism evidence="5 6">
    <name type="scientific">Candidatus Marsarchaeota G1 archaeon OSP_D</name>
    <dbReference type="NCBI Taxonomy" id="1978155"/>
    <lineage>
        <taxon>Archaea</taxon>
        <taxon>Candidatus Marsarchaeota</taxon>
        <taxon>Candidatus Marsarchaeota group 1</taxon>
    </lineage>
</organism>
<protein>
    <recommendedName>
        <fullName evidence="4">FAD-binding PCMH-type domain-containing protein</fullName>
    </recommendedName>
</protein>
<dbReference type="Pfam" id="PF03450">
    <property type="entry name" value="CO_deh_flav_C"/>
    <property type="match status" value="1"/>
</dbReference>
<dbReference type="InterPro" id="IPR016167">
    <property type="entry name" value="FAD-bd_PCMH_sub1"/>
</dbReference>
<dbReference type="InterPro" id="IPR016169">
    <property type="entry name" value="FAD-bd_PCMH_sub2"/>
</dbReference>
<keyword evidence="2" id="KW-0274">FAD</keyword>